<dbReference type="STRING" id="150146.SAMN05443667_10188"/>
<proteinExistence type="predicted"/>
<protein>
    <submittedName>
        <fullName evidence="1">GxxExxY protein</fullName>
    </submittedName>
</protein>
<dbReference type="OrthoDB" id="1119698at2"/>
<organism evidence="1 2">
    <name type="scientific">Flavobacterium gillisiae</name>
    <dbReference type="NCBI Taxonomy" id="150146"/>
    <lineage>
        <taxon>Bacteria</taxon>
        <taxon>Pseudomonadati</taxon>
        <taxon>Bacteroidota</taxon>
        <taxon>Flavobacteriia</taxon>
        <taxon>Flavobacteriales</taxon>
        <taxon>Flavobacteriaceae</taxon>
        <taxon>Flavobacterium</taxon>
    </lineage>
</organism>
<keyword evidence="2" id="KW-1185">Reference proteome</keyword>
<dbReference type="EMBL" id="FNRD01000001">
    <property type="protein sequence ID" value="SDZ86830.1"/>
    <property type="molecule type" value="Genomic_DNA"/>
</dbReference>
<dbReference type="RefSeq" id="WP_091083069.1">
    <property type="nucleotide sequence ID" value="NZ_FNRD01000001.1"/>
</dbReference>
<dbReference type="Pfam" id="PF13366">
    <property type="entry name" value="PDDEXK_3"/>
    <property type="match status" value="1"/>
</dbReference>
<sequence>MTENDISFKIRGAIFKVYNTLGPGLFESVYESALYYELTKMELKVDRQLEINIPYEDIILDVAFRIDLLVENKVIIELKSVEDLAPIHYKQITNYLKLTDKRLGILVNFNTVTILKDIKRVANKL</sequence>
<dbReference type="InterPro" id="IPR026350">
    <property type="entry name" value="GxxExxY"/>
</dbReference>
<dbReference type="AlphaFoldDB" id="A0A1H3WIQ6"/>
<gene>
    <name evidence="1" type="ORF">SAMN05443667_10188</name>
</gene>
<evidence type="ECO:0000313" key="1">
    <source>
        <dbReference type="EMBL" id="SDZ86830.1"/>
    </source>
</evidence>
<dbReference type="Proteomes" id="UP000198951">
    <property type="component" value="Unassembled WGS sequence"/>
</dbReference>
<evidence type="ECO:0000313" key="2">
    <source>
        <dbReference type="Proteomes" id="UP000198951"/>
    </source>
</evidence>
<reference evidence="2" key="1">
    <citation type="submission" date="2016-10" db="EMBL/GenBank/DDBJ databases">
        <authorList>
            <person name="Varghese N."/>
            <person name="Submissions S."/>
        </authorList>
    </citation>
    <scope>NUCLEOTIDE SEQUENCE [LARGE SCALE GENOMIC DNA]</scope>
    <source>
        <strain evidence="2">DSM 22376</strain>
    </source>
</reference>
<name>A0A1H3WIQ6_9FLAO</name>
<accession>A0A1H3WIQ6</accession>
<dbReference type="NCBIfam" id="TIGR04256">
    <property type="entry name" value="GxxExxY"/>
    <property type="match status" value="1"/>
</dbReference>